<proteinExistence type="predicted"/>
<feature type="signal peptide" evidence="1">
    <location>
        <begin position="1"/>
        <end position="18"/>
    </location>
</feature>
<reference evidence="2" key="1">
    <citation type="submission" date="2023-08" db="EMBL/GenBank/DDBJ databases">
        <authorList>
            <person name="Audoor S."/>
            <person name="Bilcke G."/>
        </authorList>
    </citation>
    <scope>NUCLEOTIDE SEQUENCE</scope>
</reference>
<dbReference type="Proteomes" id="UP001295423">
    <property type="component" value="Unassembled WGS sequence"/>
</dbReference>
<sequence length="165" mass="16760">MKNISLLISASLIGKSEAFSSTGTVVGTSAIRPNSALKDAAMLDPTAILQGGDPLMLAAGGAVAAVAAAAAAFLENNNKDTSGVASGKAGVAEPEAIDVSIPYNSAALLAFSEAKLPKSKSKFDEFESLYVAKTVADVTVKKMARDVVAMEKVAAKLTKDLEALS</sequence>
<name>A0AAD2GB29_9STRA</name>
<protein>
    <submittedName>
        <fullName evidence="2">Uncharacterized protein</fullName>
    </submittedName>
</protein>
<feature type="chain" id="PRO_5042294966" evidence="1">
    <location>
        <begin position="19"/>
        <end position="165"/>
    </location>
</feature>
<accession>A0AAD2GB29</accession>
<dbReference type="AlphaFoldDB" id="A0AAD2GB29"/>
<dbReference type="EMBL" id="CAKOGP040002391">
    <property type="protein sequence ID" value="CAJ1968587.1"/>
    <property type="molecule type" value="Genomic_DNA"/>
</dbReference>
<evidence type="ECO:0000313" key="3">
    <source>
        <dbReference type="Proteomes" id="UP001295423"/>
    </source>
</evidence>
<keyword evidence="1" id="KW-0732">Signal</keyword>
<evidence type="ECO:0000313" key="2">
    <source>
        <dbReference type="EMBL" id="CAJ1968587.1"/>
    </source>
</evidence>
<evidence type="ECO:0000256" key="1">
    <source>
        <dbReference type="SAM" id="SignalP"/>
    </source>
</evidence>
<keyword evidence="3" id="KW-1185">Reference proteome</keyword>
<gene>
    <name evidence="2" type="ORF">CYCCA115_LOCUS23309</name>
</gene>
<comment type="caution">
    <text evidence="2">The sequence shown here is derived from an EMBL/GenBank/DDBJ whole genome shotgun (WGS) entry which is preliminary data.</text>
</comment>
<organism evidence="2 3">
    <name type="scientific">Cylindrotheca closterium</name>
    <dbReference type="NCBI Taxonomy" id="2856"/>
    <lineage>
        <taxon>Eukaryota</taxon>
        <taxon>Sar</taxon>
        <taxon>Stramenopiles</taxon>
        <taxon>Ochrophyta</taxon>
        <taxon>Bacillariophyta</taxon>
        <taxon>Bacillariophyceae</taxon>
        <taxon>Bacillariophycidae</taxon>
        <taxon>Bacillariales</taxon>
        <taxon>Bacillariaceae</taxon>
        <taxon>Cylindrotheca</taxon>
    </lineage>
</organism>